<gene>
    <name evidence="2" type="ORF">WMO62_10540</name>
</gene>
<keyword evidence="3" id="KW-1185">Reference proteome</keyword>
<name>A0ABV1I251_9FIRM</name>
<feature type="transmembrane region" description="Helical" evidence="1">
    <location>
        <begin position="65"/>
        <end position="88"/>
    </location>
</feature>
<feature type="transmembrane region" description="Helical" evidence="1">
    <location>
        <begin position="7"/>
        <end position="26"/>
    </location>
</feature>
<accession>A0ABV1I251</accession>
<comment type="caution">
    <text evidence="2">The sequence shown here is derived from an EMBL/GenBank/DDBJ whole genome shotgun (WGS) entry which is preliminary data.</text>
</comment>
<proteinExistence type="predicted"/>
<keyword evidence="1" id="KW-1133">Transmembrane helix</keyword>
<evidence type="ECO:0000313" key="2">
    <source>
        <dbReference type="EMBL" id="MEQ2579259.1"/>
    </source>
</evidence>
<keyword evidence="1" id="KW-0472">Membrane</keyword>
<organism evidence="2 3">
    <name type="scientific">Hominiventricola aquisgranensis</name>
    <dbReference type="NCBI Taxonomy" id="3133164"/>
    <lineage>
        <taxon>Bacteria</taxon>
        <taxon>Bacillati</taxon>
        <taxon>Bacillota</taxon>
        <taxon>Clostridia</taxon>
        <taxon>Lachnospirales</taxon>
        <taxon>Lachnospiraceae</taxon>
        <taxon>Hominiventricola</taxon>
    </lineage>
</organism>
<reference evidence="2 3" key="1">
    <citation type="submission" date="2024-03" db="EMBL/GenBank/DDBJ databases">
        <title>Human intestinal bacterial collection.</title>
        <authorList>
            <person name="Pauvert C."/>
            <person name="Hitch T.C.A."/>
            <person name="Clavel T."/>
        </authorList>
    </citation>
    <scope>NUCLEOTIDE SEQUENCE [LARGE SCALE GENOMIC DNA]</scope>
    <source>
        <strain evidence="2 3">CLA-AA-H78B</strain>
    </source>
</reference>
<keyword evidence="1" id="KW-0812">Transmembrane</keyword>
<evidence type="ECO:0000313" key="3">
    <source>
        <dbReference type="Proteomes" id="UP001470288"/>
    </source>
</evidence>
<dbReference type="Proteomes" id="UP001470288">
    <property type="component" value="Unassembled WGS sequence"/>
</dbReference>
<feature type="transmembrane region" description="Helical" evidence="1">
    <location>
        <begin position="32"/>
        <end position="53"/>
    </location>
</feature>
<evidence type="ECO:0000256" key="1">
    <source>
        <dbReference type="SAM" id="Phobius"/>
    </source>
</evidence>
<protein>
    <submittedName>
        <fullName evidence="2">Uncharacterized protein</fullName>
    </submittedName>
</protein>
<sequence length="89" mass="9631">MKSLLKHYRLCNIWICLFIVAMAFTAASDRQYHSLCVTLAFGAGGLMYSLGVVKEWTSGNRIAGAVELILASCMWTATICSILLAGGIL</sequence>
<dbReference type="EMBL" id="JBBMFC010000017">
    <property type="protein sequence ID" value="MEQ2579259.1"/>
    <property type="molecule type" value="Genomic_DNA"/>
</dbReference>
<dbReference type="RefSeq" id="WP_118511647.1">
    <property type="nucleotide sequence ID" value="NZ_JBBMFC010000017.1"/>
</dbReference>